<feature type="coiled-coil region" evidence="4">
    <location>
        <begin position="252"/>
        <end position="328"/>
    </location>
</feature>
<dbReference type="InterPro" id="IPR042569">
    <property type="entry name" value="RAC_head_sf"/>
</dbReference>
<dbReference type="Gene3D" id="1.10.287.110">
    <property type="entry name" value="DnaJ domain"/>
    <property type="match status" value="1"/>
</dbReference>
<dbReference type="InterPro" id="IPR032003">
    <property type="entry name" value="RAC_head"/>
</dbReference>
<dbReference type="Gene3D" id="1.10.8.840">
    <property type="entry name" value="Ribosome-associated complex head domain"/>
    <property type="match status" value="1"/>
</dbReference>
<dbReference type="CDD" id="cd06257">
    <property type="entry name" value="DnaJ"/>
    <property type="match status" value="1"/>
</dbReference>
<dbReference type="VEuPathDB" id="VectorBase:LDEU000855"/>
<dbReference type="InterPro" id="IPR018253">
    <property type="entry name" value="DnaJ_domain_CS"/>
</dbReference>
<dbReference type="Pfam" id="PF16717">
    <property type="entry name" value="RAC_head"/>
    <property type="match status" value="1"/>
</dbReference>
<keyword evidence="3" id="KW-0143">Chaperone</keyword>
<feature type="non-terminal residue" evidence="6">
    <location>
        <position position="458"/>
    </location>
</feature>
<reference evidence="6 7" key="1">
    <citation type="journal article" date="2018" name="Gigascience">
        <title>Genomes of trombidid mites reveal novel predicted allergens and laterally-transferred genes associated with secondary metabolism.</title>
        <authorList>
            <person name="Dong X."/>
            <person name="Chaisiri K."/>
            <person name="Xia D."/>
            <person name="Armstrong S.D."/>
            <person name="Fang Y."/>
            <person name="Donnelly M.J."/>
            <person name="Kadowaki T."/>
            <person name="McGarry J.W."/>
            <person name="Darby A.C."/>
            <person name="Makepeace B.L."/>
        </authorList>
    </citation>
    <scope>NUCLEOTIDE SEQUENCE [LARGE SCALE GENOMIC DNA]</scope>
    <source>
        <strain evidence="6">UoL-UT</strain>
    </source>
</reference>
<dbReference type="InterPro" id="IPR044634">
    <property type="entry name" value="Zuotin/DnaJC2"/>
</dbReference>
<dbReference type="Pfam" id="PF21884">
    <property type="entry name" value="ZUO1-like_ZHD"/>
    <property type="match status" value="1"/>
</dbReference>
<feature type="domain" description="J" evidence="5">
    <location>
        <begin position="59"/>
        <end position="130"/>
    </location>
</feature>
<keyword evidence="4" id="KW-0175">Coiled coil</keyword>
<comment type="caution">
    <text evidence="6">The sequence shown here is derived from an EMBL/GenBank/DDBJ whole genome shotgun (WGS) entry which is preliminary data.</text>
</comment>
<evidence type="ECO:0000256" key="2">
    <source>
        <dbReference type="ARBA" id="ARBA00022490"/>
    </source>
</evidence>
<dbReference type="SUPFAM" id="SSF46565">
    <property type="entry name" value="Chaperone J-domain"/>
    <property type="match status" value="1"/>
</dbReference>
<dbReference type="InterPro" id="IPR054076">
    <property type="entry name" value="ZUO1-like_ZHD"/>
</dbReference>
<dbReference type="GO" id="GO:0030544">
    <property type="term" value="F:Hsp70 protein binding"/>
    <property type="evidence" value="ECO:0007669"/>
    <property type="project" value="InterPro"/>
</dbReference>
<dbReference type="PRINTS" id="PR00625">
    <property type="entry name" value="JDOMAIN"/>
</dbReference>
<dbReference type="SMART" id="SM00271">
    <property type="entry name" value="DnaJ"/>
    <property type="match status" value="1"/>
</dbReference>
<feature type="coiled-coil region" evidence="4">
    <location>
        <begin position="370"/>
        <end position="397"/>
    </location>
</feature>
<dbReference type="STRING" id="299467.A0A443SUG9"/>
<dbReference type="GO" id="GO:0043022">
    <property type="term" value="F:ribosome binding"/>
    <property type="evidence" value="ECO:0007669"/>
    <property type="project" value="InterPro"/>
</dbReference>
<dbReference type="GO" id="GO:0051083">
    <property type="term" value="P:'de novo' cotranslational protein folding"/>
    <property type="evidence" value="ECO:0007669"/>
    <property type="project" value="InterPro"/>
</dbReference>
<dbReference type="Gene3D" id="1.10.10.60">
    <property type="entry name" value="Homeodomain-like"/>
    <property type="match status" value="1"/>
</dbReference>
<dbReference type="PROSITE" id="PS50076">
    <property type="entry name" value="DNAJ_2"/>
    <property type="match status" value="1"/>
</dbReference>
<dbReference type="InterPro" id="IPR036869">
    <property type="entry name" value="J_dom_sf"/>
</dbReference>
<organism evidence="6 7">
    <name type="scientific">Leptotrombidium deliense</name>
    <dbReference type="NCBI Taxonomy" id="299467"/>
    <lineage>
        <taxon>Eukaryota</taxon>
        <taxon>Metazoa</taxon>
        <taxon>Ecdysozoa</taxon>
        <taxon>Arthropoda</taxon>
        <taxon>Chelicerata</taxon>
        <taxon>Arachnida</taxon>
        <taxon>Acari</taxon>
        <taxon>Acariformes</taxon>
        <taxon>Trombidiformes</taxon>
        <taxon>Prostigmata</taxon>
        <taxon>Anystina</taxon>
        <taxon>Parasitengona</taxon>
        <taxon>Trombiculoidea</taxon>
        <taxon>Trombiculidae</taxon>
        <taxon>Leptotrombidium</taxon>
    </lineage>
</organism>
<keyword evidence="7" id="KW-1185">Reference proteome</keyword>
<dbReference type="AlphaFoldDB" id="A0A443SUG9"/>
<keyword evidence="2" id="KW-0963">Cytoplasm</keyword>
<dbReference type="Proteomes" id="UP000288716">
    <property type="component" value="Unassembled WGS sequence"/>
</dbReference>
<gene>
    <name evidence="6" type="ORF">B4U80_11217</name>
</gene>
<dbReference type="OrthoDB" id="1690618at2759"/>
<evidence type="ECO:0000313" key="7">
    <source>
        <dbReference type="Proteomes" id="UP000288716"/>
    </source>
</evidence>
<dbReference type="Pfam" id="PF00226">
    <property type="entry name" value="DnaJ"/>
    <property type="match status" value="1"/>
</dbReference>
<sequence>MSHVKELSLVKIDAYDVWKHKVLIDLGFIKKVELGAINEDISEEDYLKSLDPTNWKEQDHYAVLGLRRERHFASEDDVRRSYRKLVLKHHPDKRANNGIVNIDDDYFACITKAYEILGDPLKRRSYDSVDPNFSDDIPAVNLQSKNYFYDVFKPVFERNSRWSVSQPVPELGNENSSREDVENFYNFWYNFESWREYSYLDEEDKERGQDRLERRWIEKQNKVERQRRKKEEMARIRQLTDNAYTCDPRVQRFKENDKKEKLQKKIAREEARKAKLKEEEEAKRKALEEENRIKEAEAERQRALKEQSKKEKEALKKLKRKERKLLEQIFIECNYFAENDSEKLKNLENFDKICNIFSIEEIVSLKNAMNNSTENRKNLFLNEVEKFNNRINKEKEENVLKGSKSNNNASVNENSSKFWNHDDTQLLIKAVNLFPAGKKDRLDCIAEYVTLHTTSGMQ</sequence>
<comment type="subcellular location">
    <subcellularLocation>
        <location evidence="1">Cytoplasm</location>
    </subcellularLocation>
</comment>
<dbReference type="GO" id="GO:0005829">
    <property type="term" value="C:cytosol"/>
    <property type="evidence" value="ECO:0007669"/>
    <property type="project" value="TreeGrafter"/>
</dbReference>
<dbReference type="PANTHER" id="PTHR43999:SF1">
    <property type="entry name" value="DNAJ HOMOLOG SUBFAMILY C MEMBER 2"/>
    <property type="match status" value="1"/>
</dbReference>
<protein>
    <submittedName>
        <fullName evidence="6">DnaJ subfamily C member 2-like protein</fullName>
    </submittedName>
</protein>
<evidence type="ECO:0000313" key="6">
    <source>
        <dbReference type="EMBL" id="RWS31186.1"/>
    </source>
</evidence>
<evidence type="ECO:0000259" key="5">
    <source>
        <dbReference type="PROSITE" id="PS50076"/>
    </source>
</evidence>
<dbReference type="PROSITE" id="PS00636">
    <property type="entry name" value="DNAJ_1"/>
    <property type="match status" value="1"/>
</dbReference>
<dbReference type="PANTHER" id="PTHR43999">
    <property type="entry name" value="DNAJ HOMOLOG SUBFAMILY C MEMBER 2"/>
    <property type="match status" value="1"/>
</dbReference>
<accession>A0A443SUG9</accession>
<dbReference type="GO" id="GO:0006450">
    <property type="term" value="P:regulation of translational fidelity"/>
    <property type="evidence" value="ECO:0007669"/>
    <property type="project" value="InterPro"/>
</dbReference>
<proteinExistence type="predicted"/>
<dbReference type="InterPro" id="IPR001623">
    <property type="entry name" value="DnaJ_domain"/>
</dbReference>
<evidence type="ECO:0000256" key="3">
    <source>
        <dbReference type="ARBA" id="ARBA00023186"/>
    </source>
</evidence>
<name>A0A443SUG9_9ACAR</name>
<evidence type="ECO:0000256" key="1">
    <source>
        <dbReference type="ARBA" id="ARBA00004496"/>
    </source>
</evidence>
<evidence type="ECO:0000256" key="4">
    <source>
        <dbReference type="SAM" id="Coils"/>
    </source>
</evidence>
<dbReference type="EMBL" id="NCKV01000245">
    <property type="protein sequence ID" value="RWS31186.1"/>
    <property type="molecule type" value="Genomic_DNA"/>
</dbReference>